<evidence type="ECO:0000256" key="1">
    <source>
        <dbReference type="SAM" id="MobiDB-lite"/>
    </source>
</evidence>
<dbReference type="CDD" id="cd13402">
    <property type="entry name" value="LT_TF-like"/>
    <property type="match status" value="1"/>
</dbReference>
<proteinExistence type="predicted"/>
<dbReference type="RefSeq" id="WP_212527345.1">
    <property type="nucleotide sequence ID" value="NZ_JAGSOG010000017.1"/>
</dbReference>
<feature type="domain" description="Transglycosylase SLT" evidence="2">
    <location>
        <begin position="202"/>
        <end position="282"/>
    </location>
</feature>
<evidence type="ECO:0000313" key="3">
    <source>
        <dbReference type="EMBL" id="MBR7832819.1"/>
    </source>
</evidence>
<gene>
    <name evidence="3" type="ORF">KDL01_06075</name>
</gene>
<protein>
    <submittedName>
        <fullName evidence="3">Transglycosylase SLT domain-containing protein</fullName>
    </submittedName>
</protein>
<feature type="compositionally biased region" description="Gly residues" evidence="1">
    <location>
        <begin position="136"/>
        <end position="168"/>
    </location>
</feature>
<dbReference type="InterPro" id="IPR008258">
    <property type="entry name" value="Transglycosylase_SLT_dom_1"/>
</dbReference>
<dbReference type="Proteomes" id="UP000675781">
    <property type="component" value="Unassembled WGS sequence"/>
</dbReference>
<sequence length="298" mass="30286">MPSDQYRVDLDSVSALTKTWESAAQSVTAISRQLATVHERLEQAIPGSLIDGLLGEVPLLAAFAALAAATKDASALAQGLAQDVASLAQNRANYEKAEAEVTARLKAEQEQQAKAKKAHSPHGGSTATSGGRGRHAGSGGGSGSSGSSGSSGGGHSGSGGSGGSGGGSVQPPGPAHYANQEQVGQWIDQAFALLEANGVPASELDKAGVLLIIEHESSGNPNAVNNWDSNAQAGDPSRGLMQTIGTTFDAYKLPGHDDIYNPVDNIIAGVRYALSRYGSIQNVPGVKSVDHGGSYIGY</sequence>
<name>A0A941ES42_9ACTN</name>
<dbReference type="SUPFAM" id="SSF53955">
    <property type="entry name" value="Lysozyme-like"/>
    <property type="match status" value="1"/>
</dbReference>
<dbReference type="AlphaFoldDB" id="A0A941ES42"/>
<dbReference type="EMBL" id="JAGSOG010000017">
    <property type="protein sequence ID" value="MBR7832819.1"/>
    <property type="molecule type" value="Genomic_DNA"/>
</dbReference>
<evidence type="ECO:0000259" key="2">
    <source>
        <dbReference type="Pfam" id="PF01464"/>
    </source>
</evidence>
<accession>A0A941ES42</accession>
<dbReference type="Gene3D" id="1.10.530.10">
    <property type="match status" value="1"/>
</dbReference>
<reference evidence="3" key="1">
    <citation type="submission" date="2021-04" db="EMBL/GenBank/DDBJ databases">
        <title>Genome based classification of Actinospica acidithermotolerans sp. nov., an actinobacterium isolated from an Indonesian hot spring.</title>
        <authorList>
            <person name="Kusuma A.B."/>
            <person name="Putra K.E."/>
            <person name="Nafisah S."/>
            <person name="Loh J."/>
            <person name="Nouioui I."/>
            <person name="Goodfellow M."/>
        </authorList>
    </citation>
    <scope>NUCLEOTIDE SEQUENCE</scope>
    <source>
        <strain evidence="3">CSCA 57</strain>
    </source>
</reference>
<dbReference type="Pfam" id="PF01464">
    <property type="entry name" value="SLT"/>
    <property type="match status" value="1"/>
</dbReference>
<feature type="region of interest" description="Disordered" evidence="1">
    <location>
        <begin position="106"/>
        <end position="177"/>
    </location>
</feature>
<dbReference type="InterPro" id="IPR023346">
    <property type="entry name" value="Lysozyme-like_dom_sf"/>
</dbReference>
<organism evidence="3 4">
    <name type="scientific">Actinospica durhamensis</name>
    <dbReference type="NCBI Taxonomy" id="1508375"/>
    <lineage>
        <taxon>Bacteria</taxon>
        <taxon>Bacillati</taxon>
        <taxon>Actinomycetota</taxon>
        <taxon>Actinomycetes</taxon>
        <taxon>Catenulisporales</taxon>
        <taxon>Actinospicaceae</taxon>
        <taxon>Actinospica</taxon>
    </lineage>
</organism>
<comment type="caution">
    <text evidence="3">The sequence shown here is derived from an EMBL/GenBank/DDBJ whole genome shotgun (WGS) entry which is preliminary data.</text>
</comment>
<evidence type="ECO:0000313" key="4">
    <source>
        <dbReference type="Proteomes" id="UP000675781"/>
    </source>
</evidence>
<keyword evidence="4" id="KW-1185">Reference proteome</keyword>